<sequence length="202" mass="22354">MTGHAATLTIALGPAESTVDPLGTAERLMERVAGGDEAAFAGLYDHLASPVLGMCFRVLRDRAQAEEVTQETLLEVWRKAATFSARKGSLRNWVLTIAHRRAIDRVRAESAGAAREERDAQLDPRREFDEVSEETLTGLARAEVREALLSLSEVQRESITLAYFLGWTAREVSERLGVPVGTIKSRLRDGLLRLRDLLGEKE</sequence>
<gene>
    <name evidence="7" type="primary">sigK</name>
    <name evidence="7" type="ORF">VSH64_18950</name>
</gene>
<evidence type="ECO:0000256" key="1">
    <source>
        <dbReference type="ARBA" id="ARBA00010641"/>
    </source>
</evidence>
<evidence type="ECO:0000256" key="4">
    <source>
        <dbReference type="ARBA" id="ARBA00023163"/>
    </source>
</evidence>
<organism evidence="7 8">
    <name type="scientific">Amycolatopsis rhabdoformis</name>
    <dbReference type="NCBI Taxonomy" id="1448059"/>
    <lineage>
        <taxon>Bacteria</taxon>
        <taxon>Bacillati</taxon>
        <taxon>Actinomycetota</taxon>
        <taxon>Actinomycetes</taxon>
        <taxon>Pseudonocardiales</taxon>
        <taxon>Pseudonocardiaceae</taxon>
        <taxon>Amycolatopsis</taxon>
    </lineage>
</organism>
<proteinExistence type="inferred from homology"/>
<accession>A0ABZ1IJV9</accession>
<dbReference type="SUPFAM" id="SSF88946">
    <property type="entry name" value="Sigma2 domain of RNA polymerase sigma factors"/>
    <property type="match status" value="1"/>
</dbReference>
<dbReference type="PANTHER" id="PTHR43133:SF66">
    <property type="entry name" value="ECF RNA POLYMERASE SIGMA FACTOR SIGK"/>
    <property type="match status" value="1"/>
</dbReference>
<dbReference type="InterPro" id="IPR014284">
    <property type="entry name" value="RNA_pol_sigma-70_dom"/>
</dbReference>
<dbReference type="InterPro" id="IPR036388">
    <property type="entry name" value="WH-like_DNA-bd_sf"/>
</dbReference>
<dbReference type="Pfam" id="PF04542">
    <property type="entry name" value="Sigma70_r2"/>
    <property type="match status" value="1"/>
</dbReference>
<evidence type="ECO:0000313" key="8">
    <source>
        <dbReference type="Proteomes" id="UP001330812"/>
    </source>
</evidence>
<evidence type="ECO:0000256" key="3">
    <source>
        <dbReference type="ARBA" id="ARBA00023082"/>
    </source>
</evidence>
<name>A0ABZ1IJV9_9PSEU</name>
<keyword evidence="4" id="KW-0804">Transcription</keyword>
<dbReference type="EMBL" id="CP142149">
    <property type="protein sequence ID" value="WSE34151.1"/>
    <property type="molecule type" value="Genomic_DNA"/>
</dbReference>
<dbReference type="InterPro" id="IPR007627">
    <property type="entry name" value="RNA_pol_sigma70_r2"/>
</dbReference>
<dbReference type="Proteomes" id="UP001330812">
    <property type="component" value="Chromosome"/>
</dbReference>
<dbReference type="NCBIfam" id="TIGR02937">
    <property type="entry name" value="sigma70-ECF"/>
    <property type="match status" value="1"/>
</dbReference>
<keyword evidence="3" id="KW-0731">Sigma factor</keyword>
<feature type="domain" description="RNA polymerase sigma factor 70 region 4 type 2" evidence="6">
    <location>
        <begin position="142"/>
        <end position="194"/>
    </location>
</feature>
<keyword evidence="2" id="KW-0805">Transcription regulation</keyword>
<comment type="similarity">
    <text evidence="1">Belongs to the sigma-70 factor family. ECF subfamily.</text>
</comment>
<dbReference type="InterPro" id="IPR013249">
    <property type="entry name" value="RNA_pol_sigma70_r4_t2"/>
</dbReference>
<dbReference type="Gene3D" id="1.10.1740.10">
    <property type="match status" value="1"/>
</dbReference>
<dbReference type="Gene3D" id="1.10.10.10">
    <property type="entry name" value="Winged helix-like DNA-binding domain superfamily/Winged helix DNA-binding domain"/>
    <property type="match status" value="1"/>
</dbReference>
<evidence type="ECO:0000313" key="7">
    <source>
        <dbReference type="EMBL" id="WSE34151.1"/>
    </source>
</evidence>
<dbReference type="Pfam" id="PF08281">
    <property type="entry name" value="Sigma70_r4_2"/>
    <property type="match status" value="1"/>
</dbReference>
<evidence type="ECO:0000259" key="5">
    <source>
        <dbReference type="Pfam" id="PF04542"/>
    </source>
</evidence>
<dbReference type="NCBIfam" id="NF007228">
    <property type="entry name" value="PRK09646.1"/>
    <property type="match status" value="1"/>
</dbReference>
<feature type="domain" description="RNA polymerase sigma-70 region 2" evidence="5">
    <location>
        <begin position="43"/>
        <end position="110"/>
    </location>
</feature>
<dbReference type="SUPFAM" id="SSF88659">
    <property type="entry name" value="Sigma3 and sigma4 domains of RNA polymerase sigma factors"/>
    <property type="match status" value="1"/>
</dbReference>
<keyword evidence="8" id="KW-1185">Reference proteome</keyword>
<evidence type="ECO:0000256" key="2">
    <source>
        <dbReference type="ARBA" id="ARBA00023015"/>
    </source>
</evidence>
<dbReference type="RefSeq" id="WP_326836948.1">
    <property type="nucleotide sequence ID" value="NZ_CP142149.1"/>
</dbReference>
<dbReference type="InterPro" id="IPR013324">
    <property type="entry name" value="RNA_pol_sigma_r3/r4-like"/>
</dbReference>
<dbReference type="CDD" id="cd06171">
    <property type="entry name" value="Sigma70_r4"/>
    <property type="match status" value="1"/>
</dbReference>
<protein>
    <submittedName>
        <fullName evidence="7">ECF RNA polymerase sigma factor SigK</fullName>
    </submittedName>
</protein>
<dbReference type="InterPro" id="IPR013325">
    <property type="entry name" value="RNA_pol_sigma_r2"/>
</dbReference>
<dbReference type="PANTHER" id="PTHR43133">
    <property type="entry name" value="RNA POLYMERASE ECF-TYPE SIGMA FACTO"/>
    <property type="match status" value="1"/>
</dbReference>
<evidence type="ECO:0000259" key="6">
    <source>
        <dbReference type="Pfam" id="PF08281"/>
    </source>
</evidence>
<dbReference type="InterPro" id="IPR039425">
    <property type="entry name" value="RNA_pol_sigma-70-like"/>
</dbReference>
<reference evidence="7 8" key="1">
    <citation type="journal article" date="2015" name="Int. J. Syst. Evol. Microbiol.">
        <title>Amycolatopsis rhabdoformis sp. nov., an actinomycete isolated from a tropical forest soil.</title>
        <authorList>
            <person name="Souza W.R."/>
            <person name="Silva R.E."/>
            <person name="Goodfellow M."/>
            <person name="Busarakam K."/>
            <person name="Figueiro F.S."/>
            <person name="Ferreira D."/>
            <person name="Rodrigues-Filho E."/>
            <person name="Moraes L.A.B."/>
            <person name="Zucchi T.D."/>
        </authorList>
    </citation>
    <scope>NUCLEOTIDE SEQUENCE [LARGE SCALE GENOMIC DNA]</scope>
    <source>
        <strain evidence="7 8">NCIMB 14900</strain>
    </source>
</reference>